<dbReference type="NCBIfam" id="NF040570">
    <property type="entry name" value="guided_TnpB"/>
    <property type="match status" value="1"/>
</dbReference>
<protein>
    <submittedName>
        <fullName evidence="11">RNA-guided endonuclease InsQ/TnpB family protein</fullName>
    </submittedName>
</protein>
<keyword evidence="2" id="KW-0815">Transposition</keyword>
<keyword evidence="11" id="KW-0255">Endonuclease</keyword>
<keyword evidence="4" id="KW-0862">Zinc</keyword>
<sequence length="452" mass="50372">MIRAYKFLLRPTARQGQSLTEMLRDHCSLYNGALQERRDAYRHSSKTSIKYGDQSAQLKQIRAFDPERQGRWSFSSQQATLRRLDKAFQAFFRRVKAGQKPGHPRFKGVGHFDTVTFPKDGDGCRWDSTPDVRQTRVRLQGVGHVRVHQHRPVKGRVKTVSIKREGNRWYVVLACDNVPTEPLPATGRIVGIDMGVVHFFTDSNGEHKAAPRFLHHMAEELEKAQRHLSTFPQRTRRRTKKHRAAARKVAKLHAKIRRRRLDHHHKAANELIRDNDVIGHERLNLAGMTKAPAPKPDPDSDGAFLPNGAAAKAGLNKSILDVGVGLFLDILASKAESAGRLVVPVDPRNTSRTCPSADGGCGHIAKENRVTQAEFECVNCGWSGNADHVGALNVQHRAGLALCGAAWPATQEARDFGHGWSHHRSSIGPAGVARMWSGPPPPARRRRPHVHA</sequence>
<keyword evidence="11" id="KW-0378">Hydrolase</keyword>
<feature type="domain" description="Cas12f1-like TNB" evidence="9">
    <location>
        <begin position="327"/>
        <end position="394"/>
    </location>
</feature>
<dbReference type="Proteomes" id="UP001596241">
    <property type="component" value="Unassembled WGS sequence"/>
</dbReference>
<comment type="similarity">
    <text evidence="1">In the C-terminal section; belongs to the transposase 35 family.</text>
</comment>
<evidence type="ECO:0000259" key="8">
    <source>
        <dbReference type="Pfam" id="PF01385"/>
    </source>
</evidence>
<keyword evidence="6" id="KW-0233">DNA recombination</keyword>
<feature type="region of interest" description="Disordered" evidence="7">
    <location>
        <begin position="226"/>
        <end position="252"/>
    </location>
</feature>
<keyword evidence="12" id="KW-1185">Reference proteome</keyword>
<dbReference type="Pfam" id="PF07282">
    <property type="entry name" value="Cas12f1-like_TNB"/>
    <property type="match status" value="1"/>
</dbReference>
<keyword evidence="3" id="KW-0479">Metal-binding</keyword>
<proteinExistence type="inferred from homology"/>
<keyword evidence="11" id="KW-0540">Nuclease</keyword>
<gene>
    <name evidence="11" type="ORF">ACFP3M_14650</name>
</gene>
<feature type="region of interest" description="Disordered" evidence="7">
    <location>
        <begin position="418"/>
        <end position="452"/>
    </location>
</feature>
<feature type="compositionally biased region" description="Basic residues" evidence="7">
    <location>
        <begin position="443"/>
        <end position="452"/>
    </location>
</feature>
<evidence type="ECO:0000256" key="1">
    <source>
        <dbReference type="ARBA" id="ARBA00008761"/>
    </source>
</evidence>
<feature type="domain" description="Probable transposase IS891/IS1136/IS1341" evidence="8">
    <location>
        <begin position="179"/>
        <end position="290"/>
    </location>
</feature>
<evidence type="ECO:0000259" key="9">
    <source>
        <dbReference type="Pfam" id="PF07282"/>
    </source>
</evidence>
<dbReference type="Pfam" id="PF01385">
    <property type="entry name" value="OrfB_IS605"/>
    <property type="match status" value="1"/>
</dbReference>
<evidence type="ECO:0000256" key="5">
    <source>
        <dbReference type="ARBA" id="ARBA00023125"/>
    </source>
</evidence>
<evidence type="ECO:0000256" key="2">
    <source>
        <dbReference type="ARBA" id="ARBA00022578"/>
    </source>
</evidence>
<evidence type="ECO:0000313" key="12">
    <source>
        <dbReference type="Proteomes" id="UP001596241"/>
    </source>
</evidence>
<evidence type="ECO:0000313" key="11">
    <source>
        <dbReference type="EMBL" id="MFC5894057.1"/>
    </source>
</evidence>
<evidence type="ECO:0000259" key="10">
    <source>
        <dbReference type="Pfam" id="PF12323"/>
    </source>
</evidence>
<dbReference type="InterPro" id="IPR021027">
    <property type="entry name" value="Transposase_put_HTH"/>
</dbReference>
<dbReference type="GO" id="GO:0004519">
    <property type="term" value="F:endonuclease activity"/>
    <property type="evidence" value="ECO:0007669"/>
    <property type="project" value="UniProtKB-KW"/>
</dbReference>
<evidence type="ECO:0000256" key="3">
    <source>
        <dbReference type="ARBA" id="ARBA00022723"/>
    </source>
</evidence>
<comment type="caution">
    <text evidence="11">The sequence shown here is derived from an EMBL/GenBank/DDBJ whole genome shotgun (WGS) entry which is preliminary data.</text>
</comment>
<dbReference type="InterPro" id="IPR001959">
    <property type="entry name" value="Transposase"/>
</dbReference>
<name>A0ABW1FJD9_9ACTN</name>
<evidence type="ECO:0000256" key="6">
    <source>
        <dbReference type="ARBA" id="ARBA00023172"/>
    </source>
</evidence>
<organism evidence="11 12">
    <name type="scientific">Streptomyces ramulosus</name>
    <dbReference type="NCBI Taxonomy" id="47762"/>
    <lineage>
        <taxon>Bacteria</taxon>
        <taxon>Bacillati</taxon>
        <taxon>Actinomycetota</taxon>
        <taxon>Actinomycetes</taxon>
        <taxon>Kitasatosporales</taxon>
        <taxon>Streptomycetaceae</taxon>
        <taxon>Streptomyces</taxon>
    </lineage>
</organism>
<feature type="compositionally biased region" description="Basic residues" evidence="7">
    <location>
        <begin position="234"/>
        <end position="252"/>
    </location>
</feature>
<dbReference type="Pfam" id="PF12323">
    <property type="entry name" value="HTH_OrfB_IS605"/>
    <property type="match status" value="1"/>
</dbReference>
<evidence type="ECO:0000256" key="4">
    <source>
        <dbReference type="ARBA" id="ARBA00022833"/>
    </source>
</evidence>
<keyword evidence="5" id="KW-0238">DNA-binding</keyword>
<evidence type="ECO:0000256" key="7">
    <source>
        <dbReference type="SAM" id="MobiDB-lite"/>
    </source>
</evidence>
<dbReference type="InterPro" id="IPR010095">
    <property type="entry name" value="Cas12f1-like_TNB"/>
</dbReference>
<reference evidence="12" key="1">
    <citation type="journal article" date="2019" name="Int. J. Syst. Evol. Microbiol.">
        <title>The Global Catalogue of Microorganisms (GCM) 10K type strain sequencing project: providing services to taxonomists for standard genome sequencing and annotation.</title>
        <authorList>
            <consortium name="The Broad Institute Genomics Platform"/>
            <consortium name="The Broad Institute Genome Sequencing Center for Infectious Disease"/>
            <person name="Wu L."/>
            <person name="Ma J."/>
        </authorList>
    </citation>
    <scope>NUCLEOTIDE SEQUENCE [LARGE SCALE GENOMIC DNA]</scope>
    <source>
        <strain evidence="12">CGMCC 1.15809</strain>
    </source>
</reference>
<accession>A0ABW1FJD9</accession>
<dbReference type="RefSeq" id="WP_345083424.1">
    <property type="nucleotide sequence ID" value="NZ_BAAAWG010000007.1"/>
</dbReference>
<feature type="domain" description="Transposase putative helix-turn-helix" evidence="10">
    <location>
        <begin position="1"/>
        <end position="44"/>
    </location>
</feature>
<dbReference type="EMBL" id="JBHSPW010000006">
    <property type="protein sequence ID" value="MFC5894057.1"/>
    <property type="molecule type" value="Genomic_DNA"/>
</dbReference>